<dbReference type="SMART" id="SM00232">
    <property type="entry name" value="JAB_MPN"/>
    <property type="match status" value="1"/>
</dbReference>
<evidence type="ECO:0000313" key="3">
    <source>
        <dbReference type="Proteomes" id="UP000240830"/>
    </source>
</evidence>
<organism evidence="2 3">
    <name type="scientific">Paramicrosporidium saccamoebae</name>
    <dbReference type="NCBI Taxonomy" id="1246581"/>
    <lineage>
        <taxon>Eukaryota</taxon>
        <taxon>Fungi</taxon>
        <taxon>Fungi incertae sedis</taxon>
        <taxon>Cryptomycota</taxon>
        <taxon>Cryptomycota incertae sedis</taxon>
        <taxon>Paramicrosporidium</taxon>
    </lineage>
</organism>
<dbReference type="PANTHER" id="PTHR10540">
    <property type="entry name" value="EUKARYOTIC TRANSLATION INITIATION FACTOR 3 SUBUNIT F-RELATED"/>
    <property type="match status" value="1"/>
</dbReference>
<keyword evidence="3" id="KW-1185">Reference proteome</keyword>
<proteinExistence type="predicted"/>
<accession>A0A2H9TFH6</accession>
<feature type="domain" description="MPN" evidence="1">
    <location>
        <begin position="8"/>
        <end position="141"/>
    </location>
</feature>
<dbReference type="Pfam" id="PF01398">
    <property type="entry name" value="JAB"/>
    <property type="match status" value="1"/>
</dbReference>
<dbReference type="Pfam" id="PF13012">
    <property type="entry name" value="MitMem_reg"/>
    <property type="match status" value="1"/>
</dbReference>
<dbReference type="Proteomes" id="UP000240830">
    <property type="component" value="Unassembled WGS sequence"/>
</dbReference>
<comment type="caution">
    <text evidence="2">The sequence shown here is derived from an EMBL/GenBank/DDBJ whole genome shotgun (WGS) entry which is preliminary data.</text>
</comment>
<reference evidence="2 3" key="1">
    <citation type="submission" date="2016-10" db="EMBL/GenBank/DDBJ databases">
        <title>The genome of Paramicrosporidium saccamoebae is the missing link in understanding Cryptomycota and Microsporidia evolution.</title>
        <authorList>
            <person name="Quandt C.A."/>
            <person name="Beaudet D."/>
            <person name="Corsaro D."/>
            <person name="Michel R."/>
            <person name="Corradi N."/>
            <person name="James T."/>
        </authorList>
    </citation>
    <scope>NUCLEOTIDE SEQUENCE [LARGE SCALE GENOMIC DNA]</scope>
    <source>
        <strain evidence="2 3">KSL3</strain>
    </source>
</reference>
<name>A0A2H9TFH6_9FUNG</name>
<dbReference type="InterPro" id="IPR000555">
    <property type="entry name" value="JAMM/MPN+_dom"/>
</dbReference>
<dbReference type="GO" id="GO:0008237">
    <property type="term" value="F:metallopeptidase activity"/>
    <property type="evidence" value="ECO:0007669"/>
    <property type="project" value="InterPro"/>
</dbReference>
<dbReference type="STRING" id="1246581.A0A2H9TFH6"/>
<dbReference type="GO" id="GO:0000502">
    <property type="term" value="C:proteasome complex"/>
    <property type="evidence" value="ECO:0007669"/>
    <property type="project" value="TreeGrafter"/>
</dbReference>
<evidence type="ECO:0000313" key="2">
    <source>
        <dbReference type="EMBL" id="PJF16524.1"/>
    </source>
</evidence>
<dbReference type="OrthoDB" id="10256771at2759"/>
<dbReference type="EMBL" id="MTSL01000219">
    <property type="protein sequence ID" value="PJF16524.1"/>
    <property type="molecule type" value="Genomic_DNA"/>
</dbReference>
<evidence type="ECO:0000259" key="1">
    <source>
        <dbReference type="PROSITE" id="PS50249"/>
    </source>
</evidence>
<gene>
    <name evidence="2" type="ORF">PSACC_03713</name>
</gene>
<protein>
    <submittedName>
        <fullName evidence="2">Mov34-domain-containing protein</fullName>
    </submittedName>
</protein>
<dbReference type="PANTHER" id="PTHR10540:SF7">
    <property type="entry name" value="26S PROTEASOME NON-ATPASE REGULATORY SUBUNIT 7"/>
    <property type="match status" value="1"/>
</dbReference>
<sequence>MAVAPEQVIVHPLVLLSVVDHYQRAALGPGKRVVGILLGNWTGRTVHITNSYAVPFEENEADPTVWYLDHNYLENMSELYKKINAKERPVGWYHSGPKLRASDVKIHTTLREYCTSPVLCIIDAKCSGGMPVQAYHALQEDPSQPPTFAHVPSFLEADEPEAVGVEHLLRDLRGPSGSLTHAVSTKIKSLAELDAQLGDLDAYLQAVVEGRLPVRQEIVGGAQDMFNLLPDVHSRTSKMALTVKTNDQMAMVYVSALARAVIAVNDLIANKAQSTTPL</sequence>
<dbReference type="GO" id="GO:0043161">
    <property type="term" value="P:proteasome-mediated ubiquitin-dependent protein catabolic process"/>
    <property type="evidence" value="ECO:0007669"/>
    <property type="project" value="TreeGrafter"/>
</dbReference>
<dbReference type="Gene3D" id="3.40.140.10">
    <property type="entry name" value="Cytidine Deaminase, domain 2"/>
    <property type="match status" value="1"/>
</dbReference>
<dbReference type="AlphaFoldDB" id="A0A2H9TFH6"/>
<dbReference type="InterPro" id="IPR037518">
    <property type="entry name" value="MPN"/>
</dbReference>
<dbReference type="PROSITE" id="PS50249">
    <property type="entry name" value="MPN"/>
    <property type="match status" value="1"/>
</dbReference>
<dbReference type="InterPro" id="IPR024969">
    <property type="entry name" value="EIF3F/CSN6-like_C"/>
</dbReference>